<dbReference type="Gene3D" id="3.40.50.150">
    <property type="entry name" value="Vaccinia Virus protein VP39"/>
    <property type="match status" value="1"/>
</dbReference>
<dbReference type="EC" id="2.1.1.199" evidence="7"/>
<evidence type="ECO:0000256" key="7">
    <source>
        <dbReference type="HAMAP-Rule" id="MF_01007"/>
    </source>
</evidence>
<dbReference type="InterPro" id="IPR029063">
    <property type="entry name" value="SAM-dependent_MTases_sf"/>
</dbReference>
<dbReference type="InterPro" id="IPR023397">
    <property type="entry name" value="SAM-dep_MeTrfase_MraW_recog"/>
</dbReference>
<feature type="binding site" evidence="7">
    <location>
        <position position="81"/>
    </location>
    <ligand>
        <name>S-adenosyl-L-methionine</name>
        <dbReference type="ChEBI" id="CHEBI:59789"/>
    </ligand>
</feature>
<protein>
    <recommendedName>
        <fullName evidence="7">Ribosomal RNA small subunit methyltransferase H</fullName>
        <ecNumber evidence="7">2.1.1.199</ecNumber>
    </recommendedName>
    <alternativeName>
        <fullName evidence="7">16S rRNA m(4)C1402 methyltransferase</fullName>
    </alternativeName>
    <alternativeName>
        <fullName evidence="7">rRNA (cytosine-N(4)-)-methyltransferase RsmH</fullName>
    </alternativeName>
</protein>
<dbReference type="Gene3D" id="1.10.150.170">
    <property type="entry name" value="Putative methyltransferase TM0872, insert domain"/>
    <property type="match status" value="1"/>
</dbReference>
<gene>
    <name evidence="7 8" type="primary">rsmH</name>
    <name evidence="8" type="ORF">H1B31_00155</name>
</gene>
<keyword evidence="6 7" id="KW-0949">S-adenosyl-L-methionine</keyword>
<proteinExistence type="inferred from homology"/>
<dbReference type="PANTHER" id="PTHR11265">
    <property type="entry name" value="S-ADENOSYL-METHYLTRANSFERASE MRAW"/>
    <property type="match status" value="1"/>
</dbReference>
<dbReference type="PIRSF" id="PIRSF004486">
    <property type="entry name" value="MraW"/>
    <property type="match status" value="1"/>
</dbReference>
<dbReference type="GO" id="GO:0070475">
    <property type="term" value="P:rRNA base methylation"/>
    <property type="evidence" value="ECO:0007669"/>
    <property type="project" value="UniProtKB-UniRule"/>
</dbReference>
<dbReference type="AlphaFoldDB" id="A0A7G7VJY5"/>
<evidence type="ECO:0000313" key="8">
    <source>
        <dbReference type="EMBL" id="QNH54428.1"/>
    </source>
</evidence>
<feature type="binding site" evidence="7">
    <location>
        <position position="102"/>
    </location>
    <ligand>
        <name>S-adenosyl-L-methionine</name>
        <dbReference type="ChEBI" id="CHEBI:59789"/>
    </ligand>
</feature>
<keyword evidence="5 7" id="KW-0808">Transferase</keyword>
<dbReference type="RefSeq" id="WP_009440359.1">
    <property type="nucleotide sequence ID" value="NZ_CP060204.1"/>
</dbReference>
<keyword evidence="2 7" id="KW-0963">Cytoplasm</keyword>
<dbReference type="GO" id="GO:0005737">
    <property type="term" value="C:cytoplasm"/>
    <property type="evidence" value="ECO:0007669"/>
    <property type="project" value="UniProtKB-SubCell"/>
</dbReference>
<evidence type="ECO:0000256" key="6">
    <source>
        <dbReference type="ARBA" id="ARBA00022691"/>
    </source>
</evidence>
<keyword evidence="4 7" id="KW-0489">Methyltransferase</keyword>
<accession>A0A7G7VJY5</accession>
<dbReference type="PANTHER" id="PTHR11265:SF0">
    <property type="entry name" value="12S RRNA N4-METHYLCYTIDINE METHYLTRANSFERASE"/>
    <property type="match status" value="1"/>
</dbReference>
<evidence type="ECO:0000256" key="3">
    <source>
        <dbReference type="ARBA" id="ARBA00022552"/>
    </source>
</evidence>
<comment type="subcellular location">
    <subcellularLocation>
        <location evidence="7">Cytoplasm</location>
    </subcellularLocation>
</comment>
<name>A0A7G7VJY5_9FIRM</name>
<evidence type="ECO:0000256" key="5">
    <source>
        <dbReference type="ARBA" id="ARBA00022679"/>
    </source>
</evidence>
<dbReference type="EMBL" id="CP060204">
    <property type="protein sequence ID" value="QNH54428.1"/>
    <property type="molecule type" value="Genomic_DNA"/>
</dbReference>
<sequence length="311" mass="33873">MTDFHHVSVLPEETLAALHIRPDGIYVDCTLGGAGHAGHIAAQLSSKGRLIGIDQDEVAIDAAQERLAAVKCGVTLVHDNFRNLRAILEREGISSVDGILFDLGISSPQIDTAERGFSYMQDAPLDMRMDRRAAHSARTVVNEYTAEALTEIFYTYGEERWAKRIAEFIIEERAQHPIETTGELVAVIDRAVPKAVRAQGGHPAKRIFQAIRIEVNEELTILADAMQDAVDMLSAGGRLAVITFHSLEDRIVKKTLKQLAQGCICPPKTPVCICGHTPKVRLIGKARAASAAECAANPRAKSAKLRVAEKL</sequence>
<comment type="function">
    <text evidence="7">Specifically methylates the N4 position of cytidine in position 1402 (C1402) of 16S rRNA.</text>
</comment>
<evidence type="ECO:0000256" key="4">
    <source>
        <dbReference type="ARBA" id="ARBA00022603"/>
    </source>
</evidence>
<dbReference type="KEGG" id="stim:H1B31_00155"/>
<feature type="binding site" evidence="7">
    <location>
        <position position="109"/>
    </location>
    <ligand>
        <name>S-adenosyl-L-methionine</name>
        <dbReference type="ChEBI" id="CHEBI:59789"/>
    </ligand>
</feature>
<dbReference type="InterPro" id="IPR002903">
    <property type="entry name" value="RsmH"/>
</dbReference>
<dbReference type="Proteomes" id="UP000515480">
    <property type="component" value="Chromosome"/>
</dbReference>
<dbReference type="SUPFAM" id="SSF81799">
    <property type="entry name" value="Putative methyltransferase TM0872, insert domain"/>
    <property type="match status" value="1"/>
</dbReference>
<evidence type="ECO:0000256" key="2">
    <source>
        <dbReference type="ARBA" id="ARBA00022490"/>
    </source>
</evidence>
<comment type="catalytic activity">
    <reaction evidence="7">
        <text>cytidine(1402) in 16S rRNA + S-adenosyl-L-methionine = N(4)-methylcytidine(1402) in 16S rRNA + S-adenosyl-L-homocysteine + H(+)</text>
        <dbReference type="Rhea" id="RHEA:42928"/>
        <dbReference type="Rhea" id="RHEA-COMP:10286"/>
        <dbReference type="Rhea" id="RHEA-COMP:10287"/>
        <dbReference type="ChEBI" id="CHEBI:15378"/>
        <dbReference type="ChEBI" id="CHEBI:57856"/>
        <dbReference type="ChEBI" id="CHEBI:59789"/>
        <dbReference type="ChEBI" id="CHEBI:74506"/>
        <dbReference type="ChEBI" id="CHEBI:82748"/>
        <dbReference type="EC" id="2.1.1.199"/>
    </reaction>
</comment>
<dbReference type="FunFam" id="1.10.150.170:FF:000001">
    <property type="entry name" value="Ribosomal RNA small subunit methyltransferase H"/>
    <property type="match status" value="1"/>
</dbReference>
<keyword evidence="3 7" id="KW-0698">rRNA processing</keyword>
<keyword evidence="9" id="KW-1185">Reference proteome</keyword>
<organism evidence="8 9">
    <name type="scientific">Selenomonas timonae</name>
    <dbReference type="NCBI Taxonomy" id="2754044"/>
    <lineage>
        <taxon>Bacteria</taxon>
        <taxon>Bacillati</taxon>
        <taxon>Bacillota</taxon>
        <taxon>Negativicutes</taxon>
        <taxon>Selenomonadales</taxon>
        <taxon>Selenomonadaceae</taxon>
        <taxon>Selenomonas</taxon>
    </lineage>
</organism>
<feature type="binding site" evidence="7">
    <location>
        <begin position="34"/>
        <end position="36"/>
    </location>
    <ligand>
        <name>S-adenosyl-L-methionine</name>
        <dbReference type="ChEBI" id="CHEBI:59789"/>
    </ligand>
</feature>
<dbReference type="GO" id="GO:0071424">
    <property type="term" value="F:rRNA (cytosine-N4-)-methyltransferase activity"/>
    <property type="evidence" value="ECO:0007669"/>
    <property type="project" value="UniProtKB-UniRule"/>
</dbReference>
<evidence type="ECO:0000313" key="9">
    <source>
        <dbReference type="Proteomes" id="UP000515480"/>
    </source>
</evidence>
<feature type="binding site" evidence="7">
    <location>
        <position position="54"/>
    </location>
    <ligand>
        <name>S-adenosyl-L-methionine</name>
        <dbReference type="ChEBI" id="CHEBI:59789"/>
    </ligand>
</feature>
<evidence type="ECO:0000256" key="1">
    <source>
        <dbReference type="ARBA" id="ARBA00010396"/>
    </source>
</evidence>
<comment type="similarity">
    <text evidence="1 7">Belongs to the methyltransferase superfamily. RsmH family.</text>
</comment>
<dbReference type="Pfam" id="PF01795">
    <property type="entry name" value="Methyltransf_5"/>
    <property type="match status" value="1"/>
</dbReference>
<dbReference type="HAMAP" id="MF_01007">
    <property type="entry name" value="16SrRNA_methyltr_H"/>
    <property type="match status" value="1"/>
</dbReference>
<dbReference type="SUPFAM" id="SSF53335">
    <property type="entry name" value="S-adenosyl-L-methionine-dependent methyltransferases"/>
    <property type="match status" value="1"/>
</dbReference>
<reference evidence="8 9" key="1">
    <citation type="submission" date="2020-07" db="EMBL/GenBank/DDBJ databases">
        <title>Complete genome and description of Selenomonas timonensis sp. nov., a new bacterium isolated from a gingivitis subject.</title>
        <authorList>
            <person name="Antezack A."/>
        </authorList>
    </citation>
    <scope>NUCLEOTIDE SEQUENCE [LARGE SCALE GENOMIC DNA]</scope>
    <source>
        <strain evidence="8 9">Marseille-Q3039</strain>
    </source>
</reference>
<dbReference type="NCBIfam" id="TIGR00006">
    <property type="entry name" value="16S rRNA (cytosine(1402)-N(4))-methyltransferase RsmH"/>
    <property type="match status" value="1"/>
</dbReference>